<dbReference type="Proteomes" id="UP000809273">
    <property type="component" value="Unassembled WGS sequence"/>
</dbReference>
<comment type="caution">
    <text evidence="2">The sequence shown here is derived from an EMBL/GenBank/DDBJ whole genome shotgun (WGS) entry which is preliminary data.</text>
</comment>
<sequence length="195" mass="22347">MEQIRLLEAKLADLKVEYDKYFSGVEKIEPTKLKGEVQKIVRRLSTLYINNTAIRFRKDNIIAQYNSYNQYWNRILRQIEEGTYVRDIFKADYRDRLKSINSQTGRPPSEGGGMPGGRAARPSGSGPREFEGVFSSLIKTKERLGESTVNIDYNVLSSNLKKQSDAIMKKYKVSRVDFTVEEKDGKAIIKALPKK</sequence>
<protein>
    <submittedName>
        <fullName evidence="2">Uncharacterized protein</fullName>
    </submittedName>
</protein>
<organism evidence="2 3">
    <name type="scientific">Candidatus Zymogenus saltonus</name>
    <dbReference type="NCBI Taxonomy" id="2844893"/>
    <lineage>
        <taxon>Bacteria</taxon>
        <taxon>Deltaproteobacteria</taxon>
        <taxon>Candidatus Zymogenia</taxon>
        <taxon>Candidatus Zymogeniales</taxon>
        <taxon>Candidatus Zymogenaceae</taxon>
        <taxon>Candidatus Zymogenus</taxon>
    </lineage>
</organism>
<evidence type="ECO:0000313" key="2">
    <source>
        <dbReference type="EMBL" id="MBN1573552.1"/>
    </source>
</evidence>
<proteinExistence type="predicted"/>
<gene>
    <name evidence="2" type="ORF">JW984_10190</name>
</gene>
<evidence type="ECO:0000256" key="1">
    <source>
        <dbReference type="SAM" id="MobiDB-lite"/>
    </source>
</evidence>
<accession>A0A9D8KG44</accession>
<feature type="region of interest" description="Disordered" evidence="1">
    <location>
        <begin position="99"/>
        <end position="128"/>
    </location>
</feature>
<name>A0A9D8KG44_9DELT</name>
<dbReference type="AlphaFoldDB" id="A0A9D8KG44"/>
<dbReference type="NCBIfam" id="NF041621">
    <property type="entry name" value="MXAN_5187_C_dom"/>
    <property type="match status" value="1"/>
</dbReference>
<reference evidence="2" key="1">
    <citation type="journal article" date="2021" name="Environ. Microbiol.">
        <title>Genomic characterization of three novel Desulfobacterota classes expand the metabolic and phylogenetic diversity of the phylum.</title>
        <authorList>
            <person name="Murphy C.L."/>
            <person name="Biggerstaff J."/>
            <person name="Eichhorn A."/>
            <person name="Ewing E."/>
            <person name="Shahan R."/>
            <person name="Soriano D."/>
            <person name="Stewart S."/>
            <person name="VanMol K."/>
            <person name="Walker R."/>
            <person name="Walters P."/>
            <person name="Elshahed M.S."/>
            <person name="Youssef N.H."/>
        </authorList>
    </citation>
    <scope>NUCLEOTIDE SEQUENCE</scope>
    <source>
        <strain evidence="2">Zod_Metabat.24</strain>
    </source>
</reference>
<evidence type="ECO:0000313" key="3">
    <source>
        <dbReference type="Proteomes" id="UP000809273"/>
    </source>
</evidence>
<reference evidence="2" key="2">
    <citation type="submission" date="2021-01" db="EMBL/GenBank/DDBJ databases">
        <authorList>
            <person name="Hahn C.R."/>
            <person name="Youssef N.H."/>
            <person name="Elshahed M."/>
        </authorList>
    </citation>
    <scope>NUCLEOTIDE SEQUENCE</scope>
    <source>
        <strain evidence="2">Zod_Metabat.24</strain>
    </source>
</reference>
<dbReference type="EMBL" id="JAFGIX010000052">
    <property type="protein sequence ID" value="MBN1573552.1"/>
    <property type="molecule type" value="Genomic_DNA"/>
</dbReference>